<dbReference type="VEuPathDB" id="TriTrypDB:LpyrH10_08_1510"/>
<comment type="caution">
    <text evidence="1">The sequence shown here is derived from an EMBL/GenBank/DDBJ whole genome shotgun (WGS) entry which is preliminary data.</text>
</comment>
<keyword evidence="2" id="KW-1185">Reference proteome</keyword>
<protein>
    <submittedName>
        <fullName evidence="1">Uncharacterized protein</fullName>
    </submittedName>
</protein>
<sequence>MAAEVLTGATRLERVTVYVDLAREAEFLPAITDCAARLAPQCVVVTSKDILAAPPLSAAGVATQNQDDACTPSRTATTIGLIRLWQAEEADVHTRDVNNTVLFMNAAELLITDKTAADGAVTYALYRRQMPVLSFASAHLPACSSLQQLLYTGAKGTTAEEWKDTIRQFLTFPAERGVYTVASTVAADAAAVHVVVNAEGYPIQLPHLSHGAHTNSSDDNGAAMLLPPPPTLFAGALAELRCSSSEHLDVLRRRNPILPGVLEAFHRYQNRGVMRAMLQRGYRVEVAPQTEAAGLTWVQKFVALGEPDETMQLAKVVTAASSLAKFESHWLELPLPEKSA</sequence>
<evidence type="ECO:0000313" key="1">
    <source>
        <dbReference type="EMBL" id="KPA80483.1"/>
    </source>
</evidence>
<dbReference type="EMBL" id="LGTL01000008">
    <property type="protein sequence ID" value="KPA80483.1"/>
    <property type="molecule type" value="Genomic_DNA"/>
</dbReference>
<accession>A0A0M9G1S5</accession>
<dbReference type="AlphaFoldDB" id="A0A0M9G1S5"/>
<dbReference type="OrthoDB" id="263352at2759"/>
<reference evidence="1 2" key="1">
    <citation type="submission" date="2015-07" db="EMBL/GenBank/DDBJ databases">
        <title>High-quality genome of monoxenous trypanosomatid Leptomonas pyrrhocoris.</title>
        <authorList>
            <person name="Flegontov P."/>
            <person name="Butenko A."/>
            <person name="Firsov S."/>
            <person name="Vlcek C."/>
            <person name="Logacheva M.D."/>
            <person name="Field M."/>
            <person name="Filatov D."/>
            <person name="Flegontova O."/>
            <person name="Gerasimov E."/>
            <person name="Jackson A.P."/>
            <person name="Kelly S."/>
            <person name="Opperdoes F."/>
            <person name="O'Reilly A."/>
            <person name="Votypka J."/>
            <person name="Yurchenko V."/>
            <person name="Lukes J."/>
        </authorList>
    </citation>
    <scope>NUCLEOTIDE SEQUENCE [LARGE SCALE GENOMIC DNA]</scope>
    <source>
        <strain evidence="1">H10</strain>
    </source>
</reference>
<organism evidence="1 2">
    <name type="scientific">Leptomonas pyrrhocoris</name>
    <name type="common">Firebug parasite</name>
    <dbReference type="NCBI Taxonomy" id="157538"/>
    <lineage>
        <taxon>Eukaryota</taxon>
        <taxon>Discoba</taxon>
        <taxon>Euglenozoa</taxon>
        <taxon>Kinetoplastea</taxon>
        <taxon>Metakinetoplastina</taxon>
        <taxon>Trypanosomatida</taxon>
        <taxon>Trypanosomatidae</taxon>
        <taxon>Leishmaniinae</taxon>
        <taxon>Leptomonas</taxon>
    </lineage>
</organism>
<evidence type="ECO:0000313" key="2">
    <source>
        <dbReference type="Proteomes" id="UP000037923"/>
    </source>
</evidence>
<dbReference type="OMA" id="NTVPFMR"/>
<dbReference type="GeneID" id="26904993"/>
<gene>
    <name evidence="1" type="ORF">ABB37_04702</name>
</gene>
<name>A0A0M9G1S5_LEPPY</name>
<proteinExistence type="predicted"/>
<dbReference type="RefSeq" id="XP_015658921.1">
    <property type="nucleotide sequence ID" value="XM_015802477.1"/>
</dbReference>
<dbReference type="Proteomes" id="UP000037923">
    <property type="component" value="Unassembled WGS sequence"/>
</dbReference>
<dbReference type="RefSeq" id="XP_015658922.1">
    <property type="nucleotide sequence ID" value="XM_015802478.1"/>
</dbReference>
<dbReference type="EMBL" id="LGTL01000008">
    <property type="protein sequence ID" value="KPA80482.1"/>
    <property type="molecule type" value="Genomic_DNA"/>
</dbReference>